<dbReference type="Pfam" id="PF04870">
    <property type="entry name" value="Moulting_cycle"/>
    <property type="match status" value="1"/>
</dbReference>
<dbReference type="PANTHER" id="PTHR21523:SF37">
    <property type="entry name" value="MLT-TEN (MLT-10) RELATED"/>
    <property type="match status" value="1"/>
</dbReference>
<keyword evidence="2" id="KW-1185">Reference proteome</keyword>
<reference evidence="1 2" key="2">
    <citation type="submission" date="2018-11" db="EMBL/GenBank/DDBJ databases">
        <authorList>
            <consortium name="Pathogen Informatics"/>
        </authorList>
    </citation>
    <scope>NUCLEOTIDE SEQUENCE [LARGE SCALE GENOMIC DNA]</scope>
</reference>
<name>A0A183H016_9BILA</name>
<organism evidence="3">
    <name type="scientific">Onchocerca flexuosa</name>
    <dbReference type="NCBI Taxonomy" id="387005"/>
    <lineage>
        <taxon>Eukaryota</taxon>
        <taxon>Metazoa</taxon>
        <taxon>Ecdysozoa</taxon>
        <taxon>Nematoda</taxon>
        <taxon>Chromadorea</taxon>
        <taxon>Rhabditida</taxon>
        <taxon>Spirurina</taxon>
        <taxon>Spiruromorpha</taxon>
        <taxon>Filarioidea</taxon>
        <taxon>Onchocercidae</taxon>
        <taxon>Onchocerca</taxon>
    </lineage>
</organism>
<dbReference type="PANTHER" id="PTHR21523">
    <property type="match status" value="1"/>
</dbReference>
<sequence>MVLGGVNGTKLENKTLRFSSPRLLSMIPDNVKDQINIFSPSLLSMHDKGEGLEALTSISNLMKVADNRDYEEWLNFIIEASGTTDAIQKLKEKQELDWLPPAYKSMPRGIDGQPLYFTKENVTEIDPELGRKMELFENLTYSLTPKQMADFNTTGFSMMTPKQLMMFYGPQSPLNDSKSLEFFLSLSEDDMQRLLLDDIRKLANKHSSLKIRQKRQNIFKPSGFKANILSPGKFSLSPSILSPGAFSLSFLSPSVFGAALLNPSAFMATIFSPSLLAPAVLSPSAFTPVVLSPSAFSPGFLSPGALSPAILSPSMLSPNVLSPSVLSPAIMNPFALNPSILSPSALTGLIMSPFALSPSFFSPGYVGAVIFSPNAYSPLFNSTGKGITLLFSPSLGS</sequence>
<dbReference type="EMBL" id="UZAJ01000328">
    <property type="protein sequence ID" value="VDO27227.1"/>
    <property type="molecule type" value="Genomic_DNA"/>
</dbReference>
<dbReference type="Proteomes" id="UP000267606">
    <property type="component" value="Unassembled WGS sequence"/>
</dbReference>
<dbReference type="WBParaSite" id="OFLC_0000082501-mRNA-1">
    <property type="protein sequence ID" value="OFLC_0000082501-mRNA-1"/>
    <property type="gene ID" value="OFLC_0000082501"/>
</dbReference>
<gene>
    <name evidence="1" type="ORF">OFLC_LOCUS826</name>
</gene>
<evidence type="ECO:0000313" key="3">
    <source>
        <dbReference type="WBParaSite" id="OFLC_0000082501-mRNA-1"/>
    </source>
</evidence>
<evidence type="ECO:0000313" key="2">
    <source>
        <dbReference type="Proteomes" id="UP000267606"/>
    </source>
</evidence>
<dbReference type="InterPro" id="IPR006954">
    <property type="entry name" value="Mlt-10-like"/>
</dbReference>
<evidence type="ECO:0000313" key="1">
    <source>
        <dbReference type="EMBL" id="VDO27227.1"/>
    </source>
</evidence>
<reference evidence="3" key="1">
    <citation type="submission" date="2016-06" db="UniProtKB">
        <authorList>
            <consortium name="WormBaseParasite"/>
        </authorList>
    </citation>
    <scope>IDENTIFICATION</scope>
</reference>
<proteinExistence type="predicted"/>
<accession>A0A183H016</accession>
<dbReference type="STRING" id="387005.A0A183H016"/>
<dbReference type="AlphaFoldDB" id="A0A183H016"/>
<protein>
    <submittedName>
        <fullName evidence="3">PNT domain-containing protein</fullName>
    </submittedName>
</protein>